<sequence length="96" mass="11326">PKLIRPFFFSQNSTIPTPLFFFLFPDTPLHLPSTFLPLCQTFLPTDHRKMAISGGFQYISLSSINHSLLMSTLHPFHHLFLNRNRPQKPHHRRCYH</sequence>
<evidence type="ECO:0000313" key="1">
    <source>
        <dbReference type="EMBL" id="JAP13071.1"/>
    </source>
</evidence>
<name>A0A0V0GY64_SOLCH</name>
<feature type="non-terminal residue" evidence="1">
    <location>
        <position position="1"/>
    </location>
</feature>
<protein>
    <submittedName>
        <fullName evidence="1">Putative ovule protein</fullName>
    </submittedName>
</protein>
<reference evidence="1" key="1">
    <citation type="submission" date="2015-12" db="EMBL/GenBank/DDBJ databases">
        <title>Gene expression during late stages of embryo sac development: a critical building block for successful pollen-pistil interactions.</title>
        <authorList>
            <person name="Liu Y."/>
            <person name="Joly V."/>
            <person name="Sabar M."/>
            <person name="Matton D.P."/>
        </authorList>
    </citation>
    <scope>NUCLEOTIDE SEQUENCE</scope>
</reference>
<accession>A0A0V0GY64</accession>
<dbReference type="AlphaFoldDB" id="A0A0V0GY64"/>
<dbReference type="EMBL" id="GEDG01028599">
    <property type="protein sequence ID" value="JAP13071.1"/>
    <property type="molecule type" value="Transcribed_RNA"/>
</dbReference>
<organism evidence="1">
    <name type="scientific">Solanum chacoense</name>
    <name type="common">Chaco potato</name>
    <dbReference type="NCBI Taxonomy" id="4108"/>
    <lineage>
        <taxon>Eukaryota</taxon>
        <taxon>Viridiplantae</taxon>
        <taxon>Streptophyta</taxon>
        <taxon>Embryophyta</taxon>
        <taxon>Tracheophyta</taxon>
        <taxon>Spermatophyta</taxon>
        <taxon>Magnoliopsida</taxon>
        <taxon>eudicotyledons</taxon>
        <taxon>Gunneridae</taxon>
        <taxon>Pentapetalae</taxon>
        <taxon>asterids</taxon>
        <taxon>lamiids</taxon>
        <taxon>Solanales</taxon>
        <taxon>Solanaceae</taxon>
        <taxon>Solanoideae</taxon>
        <taxon>Solaneae</taxon>
        <taxon>Solanum</taxon>
    </lineage>
</organism>
<proteinExistence type="predicted"/>